<dbReference type="RefSeq" id="XP_030759388.1">
    <property type="nucleotide sequence ID" value="XM_030903528.1"/>
</dbReference>
<dbReference type="GeneID" id="115884830"/>
<gene>
    <name evidence="3" type="primary">LOC115884830</name>
</gene>
<protein>
    <submittedName>
        <fullName evidence="3">Uncharacterized protein LOC115884830 isoform X1</fullName>
    </submittedName>
</protein>
<dbReference type="AlphaFoldDB" id="A0A6J2Y6C6"/>
<keyword evidence="2" id="KW-1185">Reference proteome</keyword>
<feature type="signal peptide" evidence="1">
    <location>
        <begin position="1"/>
        <end position="26"/>
    </location>
</feature>
<dbReference type="Proteomes" id="UP000504635">
    <property type="component" value="Unplaced"/>
</dbReference>
<keyword evidence="1" id="KW-0732">Signal</keyword>
<proteinExistence type="predicted"/>
<feature type="chain" id="PRO_5026826226" evidence="1">
    <location>
        <begin position="27"/>
        <end position="257"/>
    </location>
</feature>
<evidence type="ECO:0000313" key="3">
    <source>
        <dbReference type="RefSeq" id="XP_030759388.1"/>
    </source>
</evidence>
<evidence type="ECO:0000256" key="1">
    <source>
        <dbReference type="SAM" id="SignalP"/>
    </source>
</evidence>
<accession>A0A6J2Y6C6</accession>
<name>A0A6J2Y6C6_SITOR</name>
<reference evidence="3" key="1">
    <citation type="submission" date="2025-08" db="UniProtKB">
        <authorList>
            <consortium name="RefSeq"/>
        </authorList>
    </citation>
    <scope>IDENTIFICATION</scope>
    <source>
        <tissue evidence="3">Gonads</tissue>
    </source>
</reference>
<sequence>MYFTMGFFKNFLYGLVFVTFLNTLGCHSKHHANTSEISTIVEIPKEILSLFPRVLFNTEFDIAAIIARILTFIRDFIENLFNFIVKVVTTIQKYQLSIVKSIVHIFVPHQVYDILVKNFQIFPKFFSAVFNFVEKQVEEQLKKHSKELGPVVKGISDRILAFIHFIECFIKPTSACCLDPGLPNVSPLENIRYEVTTLFNKWKATFLALYGDTGKHGGSKKGRSPVFSGNISINQKNTFGKINPYEIHRFGRSAQFR</sequence>
<organism evidence="2 3">
    <name type="scientific">Sitophilus oryzae</name>
    <name type="common">Rice weevil</name>
    <name type="synonym">Curculio oryzae</name>
    <dbReference type="NCBI Taxonomy" id="7048"/>
    <lineage>
        <taxon>Eukaryota</taxon>
        <taxon>Metazoa</taxon>
        <taxon>Ecdysozoa</taxon>
        <taxon>Arthropoda</taxon>
        <taxon>Hexapoda</taxon>
        <taxon>Insecta</taxon>
        <taxon>Pterygota</taxon>
        <taxon>Neoptera</taxon>
        <taxon>Endopterygota</taxon>
        <taxon>Coleoptera</taxon>
        <taxon>Polyphaga</taxon>
        <taxon>Cucujiformia</taxon>
        <taxon>Curculionidae</taxon>
        <taxon>Dryophthorinae</taxon>
        <taxon>Sitophilus</taxon>
    </lineage>
</organism>
<dbReference type="KEGG" id="soy:115884830"/>
<evidence type="ECO:0000313" key="2">
    <source>
        <dbReference type="Proteomes" id="UP000504635"/>
    </source>
</evidence>
<dbReference type="InParanoid" id="A0A6J2Y6C6"/>